<dbReference type="InterPro" id="IPR005106">
    <property type="entry name" value="Asp/hSer_DH_NAD-bd"/>
</dbReference>
<evidence type="ECO:0000256" key="14">
    <source>
        <dbReference type="PIRSR" id="PIRSR000098-1"/>
    </source>
</evidence>
<keyword evidence="13 16" id="KW-0486">Methionine biosynthesis</keyword>
<dbReference type="Proteomes" id="UP000030700">
    <property type="component" value="Unassembled WGS sequence"/>
</dbReference>
<evidence type="ECO:0000256" key="5">
    <source>
        <dbReference type="ARBA" id="ARBA00013213"/>
    </source>
</evidence>
<dbReference type="PROSITE" id="PS01042">
    <property type="entry name" value="HOMOSER_DHGENASE"/>
    <property type="match status" value="1"/>
</dbReference>
<keyword evidence="12" id="KW-0520">NAD</keyword>
<evidence type="ECO:0000256" key="11">
    <source>
        <dbReference type="ARBA" id="ARBA00023002"/>
    </source>
</evidence>
<dbReference type="UniPathway" id="UPA00050">
    <property type="reaction ID" value="UER00063"/>
</dbReference>
<dbReference type="EMBL" id="DF820455">
    <property type="protein sequence ID" value="GAK49201.1"/>
    <property type="molecule type" value="Genomic_DNA"/>
</dbReference>
<feature type="domain" description="ACT" evidence="18">
    <location>
        <begin position="355"/>
        <end position="430"/>
    </location>
</feature>
<evidence type="ECO:0000256" key="12">
    <source>
        <dbReference type="ARBA" id="ARBA00023027"/>
    </source>
</evidence>
<dbReference type="FunFam" id="3.30.70.260:FF:000030">
    <property type="entry name" value="Homoserine dehydrogenase"/>
    <property type="match status" value="1"/>
</dbReference>
<dbReference type="PANTHER" id="PTHR43331">
    <property type="entry name" value="HOMOSERINE DEHYDROGENASE"/>
    <property type="match status" value="1"/>
</dbReference>
<dbReference type="Gene3D" id="3.40.50.720">
    <property type="entry name" value="NAD(P)-binding Rossmann-like Domain"/>
    <property type="match status" value="1"/>
</dbReference>
<evidence type="ECO:0000256" key="8">
    <source>
        <dbReference type="ARBA" id="ARBA00022697"/>
    </source>
</evidence>
<evidence type="ECO:0000256" key="16">
    <source>
        <dbReference type="RuleBase" id="RU000579"/>
    </source>
</evidence>
<evidence type="ECO:0000256" key="13">
    <source>
        <dbReference type="ARBA" id="ARBA00023167"/>
    </source>
</evidence>
<dbReference type="PIRSF" id="PIRSF000098">
    <property type="entry name" value="Homoser_dehydrog"/>
    <property type="match status" value="1"/>
</dbReference>
<evidence type="ECO:0000256" key="1">
    <source>
        <dbReference type="ARBA" id="ARBA00001920"/>
    </source>
</evidence>
<accession>A0A0S6VVA1</accession>
<organism evidence="19">
    <name type="scientific">Candidatus Moduliflexus flocculans</name>
    <dbReference type="NCBI Taxonomy" id="1499966"/>
    <lineage>
        <taxon>Bacteria</taxon>
        <taxon>Candidatus Moduliflexota</taxon>
        <taxon>Candidatus Moduliflexia</taxon>
        <taxon>Candidatus Moduliflexales</taxon>
        <taxon>Candidatus Moduliflexaceae</taxon>
    </lineage>
</organism>
<dbReference type="HOGENOM" id="CLU_009116_1_0_0"/>
<dbReference type="PROSITE" id="PS51671">
    <property type="entry name" value="ACT"/>
    <property type="match status" value="1"/>
</dbReference>
<dbReference type="FunFam" id="3.30.360.10:FF:000005">
    <property type="entry name" value="Homoserine dehydrogenase"/>
    <property type="match status" value="1"/>
</dbReference>
<dbReference type="Pfam" id="PF01842">
    <property type="entry name" value="ACT"/>
    <property type="match status" value="1"/>
</dbReference>
<comment type="similarity">
    <text evidence="4 17">Belongs to the homoserine dehydrogenase family.</text>
</comment>
<dbReference type="FunFam" id="3.40.50.720:FF:000062">
    <property type="entry name" value="Homoserine dehydrogenase"/>
    <property type="match status" value="1"/>
</dbReference>
<dbReference type="STRING" id="1499966.U14_00419"/>
<proteinExistence type="inferred from homology"/>
<dbReference type="SUPFAM" id="SSF55347">
    <property type="entry name" value="Glyceraldehyde-3-phosphate dehydrogenase-like, C-terminal domain"/>
    <property type="match status" value="1"/>
</dbReference>
<dbReference type="AlphaFoldDB" id="A0A0S6VVA1"/>
<reference evidence="19" key="1">
    <citation type="journal article" date="2015" name="PeerJ">
        <title>First genomic representation of candidate bacterial phylum KSB3 points to enhanced environmental sensing as a trigger of wastewater bulking.</title>
        <authorList>
            <person name="Sekiguchi Y."/>
            <person name="Ohashi A."/>
            <person name="Parks D.H."/>
            <person name="Yamauchi T."/>
            <person name="Tyson G.W."/>
            <person name="Hugenholtz P."/>
        </authorList>
    </citation>
    <scope>NUCLEOTIDE SEQUENCE [LARGE SCALE GENOMIC DNA]</scope>
</reference>
<dbReference type="InterPro" id="IPR036291">
    <property type="entry name" value="NAD(P)-bd_dom_sf"/>
</dbReference>
<dbReference type="GO" id="GO:0009088">
    <property type="term" value="P:threonine biosynthetic process"/>
    <property type="evidence" value="ECO:0007669"/>
    <property type="project" value="UniProtKB-UniPathway"/>
</dbReference>
<dbReference type="SUPFAM" id="SSF51735">
    <property type="entry name" value="NAD(P)-binding Rossmann-fold domains"/>
    <property type="match status" value="1"/>
</dbReference>
<comment type="cofactor">
    <cofactor evidence="1">
        <name>a metal cation</name>
        <dbReference type="ChEBI" id="CHEBI:25213"/>
    </cofactor>
</comment>
<evidence type="ECO:0000259" key="18">
    <source>
        <dbReference type="PROSITE" id="PS51671"/>
    </source>
</evidence>
<keyword evidence="10 15" id="KW-0521">NADP</keyword>
<dbReference type="SUPFAM" id="SSF55021">
    <property type="entry name" value="ACT-like"/>
    <property type="match status" value="1"/>
</dbReference>
<keyword evidence="8 16" id="KW-0791">Threonine biosynthesis</keyword>
<dbReference type="InterPro" id="IPR045865">
    <property type="entry name" value="ACT-like_dom_sf"/>
</dbReference>
<comment type="pathway">
    <text evidence="3 16">Amino-acid biosynthesis; L-methionine biosynthesis via de novo pathway; L-homoserine from L-aspartate: step 3/3.</text>
</comment>
<gene>
    <name evidence="19" type="ORF">U14_00419</name>
</gene>
<sequence length="433" mass="47350">MKSIKIGLIGFGTIGTGVIKTLQTQRELLTARTGMSLELVKIADLDITTSRGVEVAPSMLTTNVNDILENPEIDIVIELIGGYEPAKTFILRALRNGKHVVTANKALLALHGKEIFETAMQHHVDVGFEASVGGGIPIIRSMREGLVANNFSEIYGILNGTTNFILTEMTEKGEDYHKVLQHAKELGYAEADPTFDVEGIDATHKIIILTYLAFGQYVTMDQVFTEGISQLHPIDIKLAGELGYKVKLLAISRRIDDRIEVRVHPTMLHAQHLLAKVDGSFNAVYAVGDIVDSTMSYGRGAGMMPTASAVLSDIVDIARGINSGVANRVPLVYPLSASEHALTIQPRNRFLARYYLRFTVLDRPGVLSSIAGVLSDHKISIASVIQKEVHPVDSVPLVMLTYEAYEHDMQEAIQKIEKLDGVTAKTVVIRALL</sequence>
<keyword evidence="11 16" id="KW-0560">Oxidoreductase</keyword>
<dbReference type="CDD" id="cd04881">
    <property type="entry name" value="ACT_HSDH-Hom"/>
    <property type="match status" value="1"/>
</dbReference>
<comment type="catalytic activity">
    <reaction evidence="16">
        <text>L-homoserine + NADP(+) = L-aspartate 4-semialdehyde + NADPH + H(+)</text>
        <dbReference type="Rhea" id="RHEA:15761"/>
        <dbReference type="ChEBI" id="CHEBI:15378"/>
        <dbReference type="ChEBI" id="CHEBI:57476"/>
        <dbReference type="ChEBI" id="CHEBI:57783"/>
        <dbReference type="ChEBI" id="CHEBI:58349"/>
        <dbReference type="ChEBI" id="CHEBI:537519"/>
        <dbReference type="EC" id="1.1.1.3"/>
    </reaction>
</comment>
<evidence type="ECO:0000313" key="19">
    <source>
        <dbReference type="EMBL" id="GAK49201.1"/>
    </source>
</evidence>
<dbReference type="GO" id="GO:0046872">
    <property type="term" value="F:metal ion binding"/>
    <property type="evidence" value="ECO:0007669"/>
    <property type="project" value="UniProtKB-KW"/>
</dbReference>
<dbReference type="Pfam" id="PF00742">
    <property type="entry name" value="Homoserine_dh"/>
    <property type="match status" value="1"/>
</dbReference>
<dbReference type="GO" id="GO:0050661">
    <property type="term" value="F:NADP binding"/>
    <property type="evidence" value="ECO:0007669"/>
    <property type="project" value="InterPro"/>
</dbReference>
<keyword evidence="20" id="KW-1185">Reference proteome</keyword>
<evidence type="ECO:0000256" key="4">
    <source>
        <dbReference type="ARBA" id="ARBA00006753"/>
    </source>
</evidence>
<dbReference type="Gene3D" id="3.30.360.10">
    <property type="entry name" value="Dihydrodipicolinate Reductase, domain 2"/>
    <property type="match status" value="1"/>
</dbReference>
<dbReference type="EC" id="1.1.1.3" evidence="5 16"/>
<evidence type="ECO:0000256" key="2">
    <source>
        <dbReference type="ARBA" id="ARBA00005056"/>
    </source>
</evidence>
<evidence type="ECO:0000256" key="3">
    <source>
        <dbReference type="ARBA" id="ARBA00005062"/>
    </source>
</evidence>
<evidence type="ECO:0000313" key="20">
    <source>
        <dbReference type="Proteomes" id="UP000030700"/>
    </source>
</evidence>
<dbReference type="NCBIfam" id="NF004976">
    <property type="entry name" value="PRK06349.1"/>
    <property type="match status" value="1"/>
</dbReference>
<dbReference type="Pfam" id="PF03447">
    <property type="entry name" value="NAD_binding_3"/>
    <property type="match status" value="1"/>
</dbReference>
<feature type="binding site" evidence="15">
    <location>
        <begin position="9"/>
        <end position="16"/>
    </location>
    <ligand>
        <name>NADP(+)</name>
        <dbReference type="ChEBI" id="CHEBI:58349"/>
    </ligand>
</feature>
<evidence type="ECO:0000256" key="9">
    <source>
        <dbReference type="ARBA" id="ARBA00022723"/>
    </source>
</evidence>
<keyword evidence="7 16" id="KW-0028">Amino-acid biosynthesis</keyword>
<comment type="pathway">
    <text evidence="2 16">Amino-acid biosynthesis; L-threonine biosynthesis; L-threonine from L-aspartate: step 3/5.</text>
</comment>
<dbReference type="UniPathway" id="UPA00051">
    <property type="reaction ID" value="UER00465"/>
</dbReference>
<evidence type="ECO:0000256" key="17">
    <source>
        <dbReference type="RuleBase" id="RU004171"/>
    </source>
</evidence>
<dbReference type="GO" id="GO:0009086">
    <property type="term" value="P:methionine biosynthetic process"/>
    <property type="evidence" value="ECO:0007669"/>
    <property type="project" value="UniProtKB-KW"/>
</dbReference>
<feature type="active site" description="Proton donor" evidence="14">
    <location>
        <position position="205"/>
    </location>
</feature>
<dbReference type="GO" id="GO:0004412">
    <property type="term" value="F:homoserine dehydrogenase activity"/>
    <property type="evidence" value="ECO:0007669"/>
    <property type="project" value="UniProtKB-EC"/>
</dbReference>
<feature type="binding site" evidence="15">
    <location>
        <position position="190"/>
    </location>
    <ligand>
        <name>L-homoserine</name>
        <dbReference type="ChEBI" id="CHEBI:57476"/>
    </ligand>
</feature>
<protein>
    <recommendedName>
        <fullName evidence="6 16">Homoserine dehydrogenase</fullName>
        <ecNumber evidence="5 16">1.1.1.3</ecNumber>
    </recommendedName>
</protein>
<evidence type="ECO:0000256" key="7">
    <source>
        <dbReference type="ARBA" id="ARBA00022605"/>
    </source>
</evidence>
<dbReference type="InterPro" id="IPR002912">
    <property type="entry name" value="ACT_dom"/>
</dbReference>
<dbReference type="InterPro" id="IPR001342">
    <property type="entry name" value="HDH_cat"/>
</dbReference>
<keyword evidence="9" id="KW-0479">Metal-binding</keyword>
<dbReference type="InterPro" id="IPR019811">
    <property type="entry name" value="HDH_CS"/>
</dbReference>
<evidence type="ECO:0000256" key="10">
    <source>
        <dbReference type="ARBA" id="ARBA00022857"/>
    </source>
</evidence>
<dbReference type="PANTHER" id="PTHR43331:SF1">
    <property type="entry name" value="HOMOSERINE DEHYDROGENASE"/>
    <property type="match status" value="1"/>
</dbReference>
<name>A0A0S6VVA1_9BACT</name>
<evidence type="ECO:0000256" key="6">
    <source>
        <dbReference type="ARBA" id="ARBA00013376"/>
    </source>
</evidence>
<feature type="binding site" evidence="15">
    <location>
        <position position="105"/>
    </location>
    <ligand>
        <name>NADPH</name>
        <dbReference type="ChEBI" id="CHEBI:57783"/>
    </ligand>
</feature>
<dbReference type="InterPro" id="IPR016204">
    <property type="entry name" value="HDH"/>
</dbReference>
<evidence type="ECO:0000256" key="15">
    <source>
        <dbReference type="PIRSR" id="PIRSR000098-2"/>
    </source>
</evidence>
<dbReference type="Gene3D" id="3.30.70.260">
    <property type="match status" value="1"/>
</dbReference>